<evidence type="ECO:0000313" key="1">
    <source>
        <dbReference type="EMBL" id="KAG1311818.1"/>
    </source>
</evidence>
<dbReference type="Proteomes" id="UP000716291">
    <property type="component" value="Unassembled WGS sequence"/>
</dbReference>
<reference evidence="1" key="1">
    <citation type="journal article" date="2020" name="Microb. Genom.">
        <title>Genetic diversity of clinical and environmental Mucorales isolates obtained from an investigation of mucormycosis cases among solid organ transplant recipients.</title>
        <authorList>
            <person name="Nguyen M.H."/>
            <person name="Kaul D."/>
            <person name="Muto C."/>
            <person name="Cheng S.J."/>
            <person name="Richter R.A."/>
            <person name="Bruno V.M."/>
            <person name="Liu G."/>
            <person name="Beyhan S."/>
            <person name="Sundermann A.J."/>
            <person name="Mounaud S."/>
            <person name="Pasculle A.W."/>
            <person name="Nierman W.C."/>
            <person name="Driscoll E."/>
            <person name="Cumbie R."/>
            <person name="Clancy C.J."/>
            <person name="Dupont C.L."/>
        </authorList>
    </citation>
    <scope>NUCLEOTIDE SEQUENCE</scope>
    <source>
        <strain evidence="1">GL11</strain>
    </source>
</reference>
<comment type="caution">
    <text evidence="1">The sequence shown here is derived from an EMBL/GenBank/DDBJ whole genome shotgun (WGS) entry which is preliminary data.</text>
</comment>
<dbReference type="InterPro" id="IPR036397">
    <property type="entry name" value="RNaseH_sf"/>
</dbReference>
<dbReference type="AlphaFoldDB" id="A0A9P6XE54"/>
<accession>A0A9P6XE54</accession>
<dbReference type="OrthoDB" id="2214365at2759"/>
<dbReference type="Gene3D" id="3.30.420.10">
    <property type="entry name" value="Ribonuclease H-like superfamily/Ribonuclease H"/>
    <property type="match status" value="1"/>
</dbReference>
<keyword evidence="2" id="KW-1185">Reference proteome</keyword>
<protein>
    <recommendedName>
        <fullName evidence="3">Tc1-like transposase DDE domain-containing protein</fullName>
    </recommendedName>
</protein>
<organism evidence="1 2">
    <name type="scientific">Rhizopus oryzae</name>
    <name type="common">Mucormycosis agent</name>
    <name type="synonym">Rhizopus arrhizus var. delemar</name>
    <dbReference type="NCBI Taxonomy" id="64495"/>
    <lineage>
        <taxon>Eukaryota</taxon>
        <taxon>Fungi</taxon>
        <taxon>Fungi incertae sedis</taxon>
        <taxon>Mucoromycota</taxon>
        <taxon>Mucoromycotina</taxon>
        <taxon>Mucoromycetes</taxon>
        <taxon>Mucorales</taxon>
        <taxon>Mucorineae</taxon>
        <taxon>Rhizopodaceae</taxon>
        <taxon>Rhizopus</taxon>
    </lineage>
</organism>
<dbReference type="EMBL" id="JAANQT010000346">
    <property type="protein sequence ID" value="KAG1311818.1"/>
    <property type="molecule type" value="Genomic_DNA"/>
</dbReference>
<sequence length="277" mass="31817">MGMDNLFDEYGERIYDPMEGVLTEITDPDIVLETITSCKSYLANKPAEKNIVVKHINTSILTVVKEAKETNTLDDTSAKSAVHSTYTDKPREDFIDKMIENPEEKGNITKFSKELLINPRTAKRCSPKDTFTAKHEDYIKNYDDSQLFADDIIEKLTRQFQDFSISKSQLNHHLRNIMQITVKKPHFEAEIRNSIDNLETRYEWFMNWKDRDLDYTENCVFIDEAGFHMRNNWARSPAGARSVVKTAKTRATSHSVIGAIHSSAVLHVVLKKPPSQT</sequence>
<evidence type="ECO:0008006" key="3">
    <source>
        <dbReference type="Google" id="ProtNLM"/>
    </source>
</evidence>
<proteinExistence type="predicted"/>
<name>A0A9P6XE54_RHIOR</name>
<evidence type="ECO:0000313" key="2">
    <source>
        <dbReference type="Proteomes" id="UP000716291"/>
    </source>
</evidence>
<dbReference type="GO" id="GO:0003676">
    <property type="term" value="F:nucleic acid binding"/>
    <property type="evidence" value="ECO:0007669"/>
    <property type="project" value="InterPro"/>
</dbReference>
<gene>
    <name evidence="1" type="ORF">G6F64_003513</name>
</gene>